<reference evidence="2 3" key="1">
    <citation type="submission" date="2021-04" db="EMBL/GenBank/DDBJ databases">
        <title>The genome sequence of Ideonella sp. 3Y2.</title>
        <authorList>
            <person name="Liu Y."/>
        </authorList>
    </citation>
    <scope>NUCLEOTIDE SEQUENCE [LARGE SCALE GENOMIC DNA]</scope>
    <source>
        <strain evidence="2 3">3Y2</strain>
    </source>
</reference>
<dbReference type="AlphaFoldDB" id="A0A941BF73"/>
<dbReference type="RefSeq" id="WP_210853751.1">
    <property type="nucleotide sequence ID" value="NZ_JAGQDD010000005.1"/>
</dbReference>
<gene>
    <name evidence="2" type="ORF">KAK03_09640</name>
</gene>
<evidence type="ECO:0000313" key="2">
    <source>
        <dbReference type="EMBL" id="MBQ0930752.1"/>
    </source>
</evidence>
<dbReference type="EMBL" id="JAGQDD010000005">
    <property type="protein sequence ID" value="MBQ0930752.1"/>
    <property type="molecule type" value="Genomic_DNA"/>
</dbReference>
<keyword evidence="3" id="KW-1185">Reference proteome</keyword>
<evidence type="ECO:0000256" key="1">
    <source>
        <dbReference type="SAM" id="MobiDB-lite"/>
    </source>
</evidence>
<proteinExistence type="predicted"/>
<dbReference type="InterPro" id="IPR014917">
    <property type="entry name" value="DUF1800"/>
</dbReference>
<dbReference type="Pfam" id="PF08811">
    <property type="entry name" value="DUF1800"/>
    <property type="match status" value="1"/>
</dbReference>
<dbReference type="Proteomes" id="UP000676246">
    <property type="component" value="Unassembled WGS sequence"/>
</dbReference>
<protein>
    <submittedName>
        <fullName evidence="2">DUF1800 domain-containing protein</fullName>
    </submittedName>
</protein>
<sequence>MPTTRDAYIAAFRFGLGEASLEAVGADPRGWLLSQVGPADPPARAVRNAEDVLADRHRVHKLARELKRSRKAAAQDPGQMAMAPDGADPNMGPTKAAKKVIRASDAGKDSVDLNQATRDDRYIRLRTALGTGRPFAEHLVWFWANHFTVSAAKGKARGLVGSFERDAIRPHIAGTFEAMLRASTTHPAMLQYLDNQHSAGPNSPHVQRARGGYRTDKNVDKVRGLNENLARELMELHTLGVARNDGSAAYSQADVTAMAAVLTGWRPPQDVPGQRARPLFDASWHEPGSKQVMGRSLPEGPGALDEALHMLATHPATARHVCARMARHFVADEPPPALVERMVSAWQRSGGQLTQVTQAMVTAPEAWVSTAAKLRTPEEFAVCSLRMLGQTGESVAVAADAGIVGMGQEVQSAPSPAGWPERSEEWLGPEAMWTRVEWAQQLSRRLGGHQDARAIARQALGEGLSERTARQISQAADGEQALTMLLLAPEIQRR</sequence>
<comment type="caution">
    <text evidence="2">The sequence shown here is derived from an EMBL/GenBank/DDBJ whole genome shotgun (WGS) entry which is preliminary data.</text>
</comment>
<accession>A0A941BF73</accession>
<organism evidence="2 3">
    <name type="scientific">Ideonella alba</name>
    <dbReference type="NCBI Taxonomy" id="2824118"/>
    <lineage>
        <taxon>Bacteria</taxon>
        <taxon>Pseudomonadati</taxon>
        <taxon>Pseudomonadota</taxon>
        <taxon>Betaproteobacteria</taxon>
        <taxon>Burkholderiales</taxon>
        <taxon>Sphaerotilaceae</taxon>
        <taxon>Ideonella</taxon>
    </lineage>
</organism>
<name>A0A941BF73_9BURK</name>
<feature type="region of interest" description="Disordered" evidence="1">
    <location>
        <begin position="69"/>
        <end position="94"/>
    </location>
</feature>
<evidence type="ECO:0000313" key="3">
    <source>
        <dbReference type="Proteomes" id="UP000676246"/>
    </source>
</evidence>